<evidence type="ECO:0000313" key="2">
    <source>
        <dbReference type="Proteomes" id="UP000805649"/>
    </source>
</evidence>
<accession>A0ACC3ZHE8</accession>
<keyword evidence="2" id="KW-1185">Reference proteome</keyword>
<sequence>MASRMKRDKETGIDVLICGGGLAGLSFAIEAYRKGHNVRILEKRPDLDDFGDIIAIQSSALYSPKEWPGFLETLEDSMYPSESEMFKSDGTLVGVNKLGDPNNRSIALNRGSLHQALHDYVTQLGIQVEFSANIVEYFETEDYGGVILDDGRKLTADVVAAADGVGSKSWGLVLGHKSTPISSGFALYRVTFPVEEALKNPVVAKMYEGFERRIMIFLGKDVHMVTGKGKKDICWILTHKETSDSTASEDWVRPDIPVEKALSFMGGWDEFTHELVKSTPGGVCTHWKLMWRDPQPTYTSPLGRVIQIGDAAHAFLPTSGSGATMAWEDGFSLAACLQVAGKQNVPLGVKVHNKLRFERVACAQKLGFKIREVFHSGDLEKTQNSQASATRPLGDWVLKHDPTEYAYENYNTCAEHILKGTPFTNTNSPKGYTYKPWTVKELLEASARGEVVIDDGDWS</sequence>
<proteinExistence type="predicted"/>
<gene>
    <name evidence="1" type="ORF">CTRU02_201357</name>
</gene>
<name>A0ACC3ZHE8_COLTU</name>
<evidence type="ECO:0000313" key="1">
    <source>
        <dbReference type="EMBL" id="KAL0943470.1"/>
    </source>
</evidence>
<organism evidence="1 2">
    <name type="scientific">Colletotrichum truncatum</name>
    <name type="common">Anthracnose fungus</name>
    <name type="synonym">Colletotrichum capsici</name>
    <dbReference type="NCBI Taxonomy" id="5467"/>
    <lineage>
        <taxon>Eukaryota</taxon>
        <taxon>Fungi</taxon>
        <taxon>Dikarya</taxon>
        <taxon>Ascomycota</taxon>
        <taxon>Pezizomycotina</taxon>
        <taxon>Sordariomycetes</taxon>
        <taxon>Hypocreomycetidae</taxon>
        <taxon>Glomerellales</taxon>
        <taxon>Glomerellaceae</taxon>
        <taxon>Colletotrichum</taxon>
        <taxon>Colletotrichum truncatum species complex</taxon>
    </lineage>
</organism>
<protein>
    <submittedName>
        <fullName evidence="1">FAD binding domain protein</fullName>
    </submittedName>
</protein>
<reference evidence="1 2" key="1">
    <citation type="journal article" date="2020" name="Phytopathology">
        <title>Genome Sequence Resources of Colletotrichum truncatum, C. plurivorum, C. musicola, and C. sojae: Four Species Pathogenic to Soybean (Glycine max).</title>
        <authorList>
            <person name="Rogerio F."/>
            <person name="Boufleur T.R."/>
            <person name="Ciampi-Guillardi M."/>
            <person name="Sukno S.A."/>
            <person name="Thon M.R."/>
            <person name="Massola Junior N.S."/>
            <person name="Baroncelli R."/>
        </authorList>
    </citation>
    <scope>NUCLEOTIDE SEQUENCE [LARGE SCALE GENOMIC DNA]</scope>
    <source>
        <strain evidence="1 2">CMES1059</strain>
    </source>
</reference>
<comment type="caution">
    <text evidence="1">The sequence shown here is derived from an EMBL/GenBank/DDBJ whole genome shotgun (WGS) entry which is preliminary data.</text>
</comment>
<dbReference type="Proteomes" id="UP000805649">
    <property type="component" value="Unassembled WGS sequence"/>
</dbReference>
<dbReference type="EMBL" id="VUJX02000001">
    <property type="protein sequence ID" value="KAL0943470.1"/>
    <property type="molecule type" value="Genomic_DNA"/>
</dbReference>